<dbReference type="InterPro" id="IPR003790">
    <property type="entry name" value="GHL10"/>
</dbReference>
<comment type="caution">
    <text evidence="4">The sequence shown here is derived from an EMBL/GenBank/DDBJ whole genome shotgun (WGS) entry which is preliminary data.</text>
</comment>
<dbReference type="GeneID" id="78229633"/>
<dbReference type="AlphaFoldDB" id="E7GFM1"/>
<dbReference type="PANTHER" id="PTHR43405:SF1">
    <property type="entry name" value="GLYCOSYL HYDROLASE DIGH"/>
    <property type="match status" value="1"/>
</dbReference>
<evidence type="ECO:0000313" key="4">
    <source>
        <dbReference type="EMBL" id="EFW03177.1"/>
    </source>
</evidence>
<feature type="domain" description="Glycosyl hydrolase-like 10" evidence="3">
    <location>
        <begin position="218"/>
        <end position="330"/>
    </location>
</feature>
<dbReference type="eggNOG" id="COG1649">
    <property type="taxonomic scope" value="Bacteria"/>
</dbReference>
<sequence length="378" mass="43848">MKKNTKHSFLVIVVLLCVCFIVYFLFPRPTCSLSSLDKRAVWFSYSDLAKFSYESRDAFIEDFSEALRVVDNYKNNTIIVQVRPFADALYQSKIYPISKVICHRSSLSFDPLEEMIKLAHKKGISIEAWINPYRISLNKNTYQNFMELSSKKSWLEDTKQSIGYATYKYIFNPESQDVRDYIIAGVKEIVENYEVDGIHFDDYFYIEGTHGETTQGQRMDNVNMLIQDVYQSIKSINSNIVFGISPQGNYENCVNEGADVDTWLKEDGYVDYIMPQVYWSDQYGPDGKTRMFTDRIELYAGLKRQKTVMLYAGLALYQSGEELDLDKGWTLSSSNISEQVQILSNNGYKGYSLFNYSSLLKEDGEKEMRELLRTHPYN</sequence>
<evidence type="ECO:0000256" key="1">
    <source>
        <dbReference type="ARBA" id="ARBA00022729"/>
    </source>
</evidence>
<dbReference type="Proteomes" id="UP000003157">
    <property type="component" value="Unassembled WGS sequence"/>
</dbReference>
<name>E7GFM1_9FIRM</name>
<evidence type="ECO:0000313" key="5">
    <source>
        <dbReference type="Proteomes" id="UP000003157"/>
    </source>
</evidence>
<accession>E7GFM1</accession>
<feature type="transmembrane region" description="Helical" evidence="2">
    <location>
        <begin position="7"/>
        <end position="26"/>
    </location>
</feature>
<feature type="domain" description="Glycosyl hydrolase-like 10" evidence="3">
    <location>
        <begin position="39"/>
        <end position="213"/>
    </location>
</feature>
<dbReference type="EMBL" id="ADKX01000050">
    <property type="protein sequence ID" value="EFW03177.1"/>
    <property type="molecule type" value="Genomic_DNA"/>
</dbReference>
<dbReference type="RefSeq" id="WP_008790646.1">
    <property type="nucleotide sequence ID" value="NZ_AKCB01000001.1"/>
</dbReference>
<dbReference type="Gene3D" id="3.20.20.80">
    <property type="entry name" value="Glycosidases"/>
    <property type="match status" value="2"/>
</dbReference>
<dbReference type="OrthoDB" id="9794671at2"/>
<keyword evidence="5" id="KW-1185">Reference proteome</keyword>
<keyword evidence="2" id="KW-0472">Membrane</keyword>
<organism evidence="4 5">
    <name type="scientific">Coprobacillus cateniformis</name>
    <dbReference type="NCBI Taxonomy" id="100884"/>
    <lineage>
        <taxon>Bacteria</taxon>
        <taxon>Bacillati</taxon>
        <taxon>Bacillota</taxon>
        <taxon>Erysipelotrichia</taxon>
        <taxon>Erysipelotrichales</taxon>
        <taxon>Coprobacillaceae</taxon>
        <taxon>Coprobacillus</taxon>
    </lineage>
</organism>
<reference evidence="4 5" key="1">
    <citation type="submission" date="2010-12" db="EMBL/GenBank/DDBJ databases">
        <title>The Genome Sequence of Coprobacillus sp. strain 29_1.</title>
        <authorList>
            <consortium name="The Broad Institute Genome Sequencing Platform"/>
            <person name="Earl A."/>
            <person name="Ward D."/>
            <person name="Feldgarden M."/>
            <person name="Gevers D."/>
            <person name="Daigneault M."/>
            <person name="Sibley C.D."/>
            <person name="White A."/>
            <person name="Strauss J."/>
            <person name="Allen-Vercoe E."/>
            <person name="Young S.K."/>
            <person name="Zeng Q."/>
            <person name="Gargeya S."/>
            <person name="Fitzgerald M."/>
            <person name="Haas B."/>
            <person name="Abouelleil A."/>
            <person name="Alvarado L."/>
            <person name="Arachchi H.M."/>
            <person name="Berlin A."/>
            <person name="Brown A."/>
            <person name="Chapman S.B."/>
            <person name="Chen Z."/>
            <person name="Dunbar C."/>
            <person name="Freedman E."/>
            <person name="Gearin G."/>
            <person name="Gellesch M."/>
            <person name="Goldberg J."/>
            <person name="Griggs A."/>
            <person name="Gujja S."/>
            <person name="Heilman E."/>
            <person name="Heiman D."/>
            <person name="Howarth C."/>
            <person name="Larson L."/>
            <person name="Lui A."/>
            <person name="MacDonald P.J.P."/>
            <person name="Mehta T."/>
            <person name="Montmayeur A."/>
            <person name="Murphy C."/>
            <person name="Neiman D."/>
            <person name="Pearson M."/>
            <person name="Priest M."/>
            <person name="Roberts A."/>
            <person name="Saif S."/>
            <person name="Shea T."/>
            <person name="Shenoy N."/>
            <person name="Sisk P."/>
            <person name="Stolte C."/>
            <person name="Sykes S."/>
            <person name="White J."/>
            <person name="Yandava C."/>
            <person name="Nusbaum C."/>
            <person name="Birren B."/>
        </authorList>
    </citation>
    <scope>NUCLEOTIDE SEQUENCE [LARGE SCALE GENOMIC DNA]</scope>
    <source>
        <strain evidence="4 5">29_1</strain>
    </source>
</reference>
<gene>
    <name evidence="4" type="ORF">HMPREF9488_03564</name>
</gene>
<dbReference type="InterPro" id="IPR017853">
    <property type="entry name" value="GH"/>
</dbReference>
<keyword evidence="2" id="KW-1133">Transmembrane helix</keyword>
<proteinExistence type="predicted"/>
<dbReference type="InterPro" id="IPR052177">
    <property type="entry name" value="Divisome_Glycosyl_Hydrolase"/>
</dbReference>
<dbReference type="PANTHER" id="PTHR43405">
    <property type="entry name" value="GLYCOSYL HYDROLASE DIGH"/>
    <property type="match status" value="1"/>
</dbReference>
<evidence type="ECO:0000256" key="2">
    <source>
        <dbReference type="SAM" id="Phobius"/>
    </source>
</evidence>
<evidence type="ECO:0000259" key="3">
    <source>
        <dbReference type="Pfam" id="PF02638"/>
    </source>
</evidence>
<keyword evidence="1" id="KW-0732">Signal</keyword>
<protein>
    <recommendedName>
        <fullName evidence="3">Glycosyl hydrolase-like 10 domain-containing protein</fullName>
    </recommendedName>
</protein>
<keyword evidence="2" id="KW-0812">Transmembrane</keyword>
<dbReference type="SUPFAM" id="SSF51445">
    <property type="entry name" value="(Trans)glycosidases"/>
    <property type="match status" value="1"/>
</dbReference>
<dbReference type="Pfam" id="PF02638">
    <property type="entry name" value="GHL10"/>
    <property type="match status" value="2"/>
</dbReference>
<dbReference type="HOGENOM" id="CLU_019247_0_0_9"/>
<dbReference type="STRING" id="100884.GCA_000269565_01768"/>